<organism evidence="1 2">
    <name type="scientific">Geofilum rubicundum JCM 15548</name>
    <dbReference type="NCBI Taxonomy" id="1236989"/>
    <lineage>
        <taxon>Bacteria</taxon>
        <taxon>Pseudomonadati</taxon>
        <taxon>Bacteroidota</taxon>
        <taxon>Bacteroidia</taxon>
        <taxon>Marinilabiliales</taxon>
        <taxon>Marinilabiliaceae</taxon>
        <taxon>Geofilum</taxon>
    </lineage>
</organism>
<dbReference type="STRING" id="1236989.JCM15548_13943"/>
<dbReference type="RefSeq" id="WP_157482864.1">
    <property type="nucleotide sequence ID" value="NZ_BAZW01000052.1"/>
</dbReference>
<gene>
    <name evidence="1" type="ORF">JCM15548_13943</name>
</gene>
<proteinExistence type="predicted"/>
<dbReference type="AlphaFoldDB" id="A0A0E9M326"/>
<dbReference type="Proteomes" id="UP000032900">
    <property type="component" value="Unassembled WGS sequence"/>
</dbReference>
<reference evidence="1 2" key="1">
    <citation type="journal article" date="2015" name="Microbes Environ.">
        <title>Distribution and evolution of nitrogen fixation genes in the phylum bacteroidetes.</title>
        <authorList>
            <person name="Inoue J."/>
            <person name="Oshima K."/>
            <person name="Suda W."/>
            <person name="Sakamoto M."/>
            <person name="Iino T."/>
            <person name="Noda S."/>
            <person name="Hongoh Y."/>
            <person name="Hattori M."/>
            <person name="Ohkuma M."/>
        </authorList>
    </citation>
    <scope>NUCLEOTIDE SEQUENCE [LARGE SCALE GENOMIC DNA]</scope>
    <source>
        <strain evidence="1">JCM 15548</strain>
    </source>
</reference>
<keyword evidence="2" id="KW-1185">Reference proteome</keyword>
<dbReference type="EMBL" id="BAZW01000052">
    <property type="protein sequence ID" value="GAO31570.1"/>
    <property type="molecule type" value="Genomic_DNA"/>
</dbReference>
<accession>A0A0E9M326</accession>
<sequence length="58" mass="6528">MVKIKNIEALYKRHSNQKVETPPPAVWDRIEGSLKAVQPGDVPFGFGVRPVLQLFLLV</sequence>
<comment type="caution">
    <text evidence="1">The sequence shown here is derived from an EMBL/GenBank/DDBJ whole genome shotgun (WGS) entry which is preliminary data.</text>
</comment>
<evidence type="ECO:0000313" key="1">
    <source>
        <dbReference type="EMBL" id="GAO31570.1"/>
    </source>
</evidence>
<name>A0A0E9M326_9BACT</name>
<dbReference type="OrthoDB" id="975478at2"/>
<evidence type="ECO:0000313" key="2">
    <source>
        <dbReference type="Proteomes" id="UP000032900"/>
    </source>
</evidence>
<protein>
    <submittedName>
        <fullName evidence="1">Uncharacterized protein</fullName>
    </submittedName>
</protein>